<keyword evidence="1" id="KW-0805">Transcription regulation</keyword>
<dbReference type="SUPFAM" id="SSF55781">
    <property type="entry name" value="GAF domain-like"/>
    <property type="match status" value="1"/>
</dbReference>
<dbReference type="Pfam" id="PF01614">
    <property type="entry name" value="IclR_C"/>
    <property type="match status" value="1"/>
</dbReference>
<evidence type="ECO:0000256" key="4">
    <source>
        <dbReference type="SAM" id="MobiDB-lite"/>
    </source>
</evidence>
<dbReference type="EMBL" id="BAAABY010000009">
    <property type="protein sequence ID" value="GAA0448770.1"/>
    <property type="molecule type" value="Genomic_DNA"/>
</dbReference>
<gene>
    <name evidence="7" type="ORF">GCM10010361_10980</name>
</gene>
<proteinExistence type="predicted"/>
<keyword evidence="8" id="KW-1185">Reference proteome</keyword>
<dbReference type="Pfam" id="PF09339">
    <property type="entry name" value="HTH_IclR"/>
    <property type="match status" value="1"/>
</dbReference>
<feature type="compositionally biased region" description="Low complexity" evidence="4">
    <location>
        <begin position="15"/>
        <end position="26"/>
    </location>
</feature>
<dbReference type="InterPro" id="IPR029016">
    <property type="entry name" value="GAF-like_dom_sf"/>
</dbReference>
<dbReference type="PANTHER" id="PTHR30136:SF35">
    <property type="entry name" value="HTH-TYPE TRANSCRIPTIONAL REGULATOR RV1719"/>
    <property type="match status" value="1"/>
</dbReference>
<sequence length="288" mass="31146">MRASAQAARETLEQAAPGAEPGAPEAHASSVLGKAHLVLGAFASGSTCLGLSELSRRSGVPKATVHRLGTELVQLGYLSRTARRYQLGWRIFELGRLVPGPAHLRTVARPVMLDLRAATRAVVHLAVPHGTECCYLERLGGRREAAVVAAVGSNVSRLLTVSGRVLLAYSDDQEDVIAELEAQRADGLPTTDRLDPTALRAELAQIRARRWAQEREQCMFGYKSFAVPIMYYGDDRVIATISATVPADRRDDQQLIHALWATAADIGRGLHRQDASRTDPRQGVGMVG</sequence>
<dbReference type="SMART" id="SM00346">
    <property type="entry name" value="HTH_ICLR"/>
    <property type="match status" value="1"/>
</dbReference>
<feature type="domain" description="IclR-ED" evidence="6">
    <location>
        <begin position="90"/>
        <end position="276"/>
    </location>
</feature>
<dbReference type="Gene3D" id="3.30.450.40">
    <property type="match status" value="1"/>
</dbReference>
<dbReference type="InterPro" id="IPR036388">
    <property type="entry name" value="WH-like_DNA-bd_sf"/>
</dbReference>
<dbReference type="RefSeq" id="WP_346093437.1">
    <property type="nucleotide sequence ID" value="NZ_BAAABY010000009.1"/>
</dbReference>
<keyword evidence="2" id="KW-0238">DNA-binding</keyword>
<dbReference type="Proteomes" id="UP001500909">
    <property type="component" value="Unassembled WGS sequence"/>
</dbReference>
<evidence type="ECO:0000256" key="3">
    <source>
        <dbReference type="ARBA" id="ARBA00023163"/>
    </source>
</evidence>
<evidence type="ECO:0000259" key="6">
    <source>
        <dbReference type="PROSITE" id="PS51078"/>
    </source>
</evidence>
<dbReference type="PROSITE" id="PS51078">
    <property type="entry name" value="ICLR_ED"/>
    <property type="match status" value="1"/>
</dbReference>
<comment type="caution">
    <text evidence="7">The sequence shown here is derived from an EMBL/GenBank/DDBJ whole genome shotgun (WGS) entry which is preliminary data.</text>
</comment>
<dbReference type="InterPro" id="IPR005471">
    <property type="entry name" value="Tscrpt_reg_IclR_N"/>
</dbReference>
<evidence type="ECO:0000256" key="1">
    <source>
        <dbReference type="ARBA" id="ARBA00023015"/>
    </source>
</evidence>
<evidence type="ECO:0000313" key="7">
    <source>
        <dbReference type="EMBL" id="GAA0448770.1"/>
    </source>
</evidence>
<organism evidence="7 8">
    <name type="scientific">Streptomyces olivaceiscleroticus</name>
    <dbReference type="NCBI Taxonomy" id="68245"/>
    <lineage>
        <taxon>Bacteria</taxon>
        <taxon>Bacillati</taxon>
        <taxon>Actinomycetota</taxon>
        <taxon>Actinomycetes</taxon>
        <taxon>Kitasatosporales</taxon>
        <taxon>Streptomycetaceae</taxon>
        <taxon>Streptomyces</taxon>
    </lineage>
</organism>
<dbReference type="PROSITE" id="PS51077">
    <property type="entry name" value="HTH_ICLR"/>
    <property type="match status" value="1"/>
</dbReference>
<dbReference type="PANTHER" id="PTHR30136">
    <property type="entry name" value="HELIX-TURN-HELIX TRANSCRIPTIONAL REGULATOR, ICLR FAMILY"/>
    <property type="match status" value="1"/>
</dbReference>
<reference evidence="8" key="1">
    <citation type="journal article" date="2019" name="Int. J. Syst. Evol. Microbiol.">
        <title>The Global Catalogue of Microorganisms (GCM) 10K type strain sequencing project: providing services to taxonomists for standard genome sequencing and annotation.</title>
        <authorList>
            <consortium name="The Broad Institute Genomics Platform"/>
            <consortium name="The Broad Institute Genome Sequencing Center for Infectious Disease"/>
            <person name="Wu L."/>
            <person name="Ma J."/>
        </authorList>
    </citation>
    <scope>NUCLEOTIDE SEQUENCE [LARGE SCALE GENOMIC DNA]</scope>
    <source>
        <strain evidence="8">JCM 4805</strain>
    </source>
</reference>
<dbReference type="InterPro" id="IPR014757">
    <property type="entry name" value="Tscrpt_reg_IclR_C"/>
</dbReference>
<name>A0ABP3JDP8_9ACTN</name>
<dbReference type="InterPro" id="IPR036390">
    <property type="entry name" value="WH_DNA-bd_sf"/>
</dbReference>
<dbReference type="InterPro" id="IPR050707">
    <property type="entry name" value="HTH_MetabolicPath_Reg"/>
</dbReference>
<evidence type="ECO:0000259" key="5">
    <source>
        <dbReference type="PROSITE" id="PS51077"/>
    </source>
</evidence>
<evidence type="ECO:0000256" key="2">
    <source>
        <dbReference type="ARBA" id="ARBA00023125"/>
    </source>
</evidence>
<evidence type="ECO:0000313" key="8">
    <source>
        <dbReference type="Proteomes" id="UP001500909"/>
    </source>
</evidence>
<dbReference type="SUPFAM" id="SSF46785">
    <property type="entry name" value="Winged helix' DNA-binding domain"/>
    <property type="match status" value="1"/>
</dbReference>
<dbReference type="Gene3D" id="1.10.10.10">
    <property type="entry name" value="Winged helix-like DNA-binding domain superfamily/Winged helix DNA-binding domain"/>
    <property type="match status" value="1"/>
</dbReference>
<accession>A0ABP3JDP8</accession>
<protein>
    <submittedName>
        <fullName evidence="7">IclR family transcriptional regulator</fullName>
    </submittedName>
</protein>
<feature type="domain" description="HTH iclR-type" evidence="5">
    <location>
        <begin position="29"/>
        <end position="89"/>
    </location>
</feature>
<feature type="region of interest" description="Disordered" evidence="4">
    <location>
        <begin position="1"/>
        <end position="26"/>
    </location>
</feature>
<keyword evidence="3" id="KW-0804">Transcription</keyword>